<reference evidence="6 7" key="1">
    <citation type="submission" date="2019-07" db="EMBL/GenBank/DDBJ databases">
        <title>Genomes of Cafeteria roenbergensis.</title>
        <authorList>
            <person name="Fischer M.G."/>
            <person name="Hackl T."/>
            <person name="Roman M."/>
        </authorList>
    </citation>
    <scope>NUCLEOTIDE SEQUENCE [LARGE SCALE GENOMIC DNA]</scope>
    <source>
        <strain evidence="4 7">BVI</strain>
        <strain evidence="5 6">E4-10P</strain>
    </source>
</reference>
<sequence length="889" mass="92460">MARLALAALACAAALSTAVAKLPAVCLDQGNNAASGEFNAGKLSMSDSMACKSIQAAKDTVSYVTVEIDQTALDQAGAAPMLEVAFWNVRGQYSDPAFEVNGGTPAMNTNGLFFITTPDTNTSLLTADPKSMTNLRPTNAEWGTSNNAPYWSVQKGATNKPVVVGAFYALTNLCAGKYHFVVNSKGWGGGNLDQLVVAGVVWRLRDSNKPEAVPTVSVGSPATISNSWFPAAGRQVQANVAGQRWADLHYMLKAATVSASADALLFNPDAPANAIANIAVVAPGGATWGGASTFNITKEQAGSSTTASIKYDWYDGVFDYAPGSPSQAGPTSITLTANTADNAIRFDGGSQYRMENVGPFVDVTISLDRAEEFPHLTTDSVALHNPSISVKASYKIYMIETTDPLVYEMGATASMATGNNLFTGGDKVVLGSDGVSVSAFLATPGTAQSNSAGTFASANGVIPSHMASFYTAGSKLGNGKATPANLPVQWTGSTKLTRPYIAFVRVAHSTTCGDYPVVSATVTMGSFSAQGECASNYDCAGPSGTHPSQDRAKYSANGDASRFSSCYMTVNTTGFGTSKPYSKCFECAPAGNPNFECNENQFCWTDPGTCTFDSNEYVCDVEASMWMGICRNKSSEVLGSRCRTVATGTVAGASRNNDPTTGTGAVTPSSLGAAFLSDKALNGFAPGAGFCGEVRVFNESNTQLTFNGNDNVQFGVNGTARSILWTGSCVQGICMECTPSPGGGYDGDSGRQCVNGRLVDTVFIDGTARTLTSNTMASATAVGAGVLVVLAFLQLVSMQNDSNRHRELFGEGPMGCLTVLFAMLFQWMCCCKRSSDRTVMAPFKTLSADGGKVGSAAGTTSPSAATPLTAGSVTNPLEGKQAQDWGTRA</sequence>
<evidence type="ECO:0000313" key="4">
    <source>
        <dbReference type="EMBL" id="KAA0149866.1"/>
    </source>
</evidence>
<dbReference type="EMBL" id="VLTN01000039">
    <property type="protein sequence ID" value="KAA0149866.1"/>
    <property type="molecule type" value="Genomic_DNA"/>
</dbReference>
<gene>
    <name evidence="5" type="ORF">FNF27_03349</name>
    <name evidence="4" type="ORF">FNF29_05691</name>
</gene>
<dbReference type="Proteomes" id="UP000323011">
    <property type="component" value="Unassembled WGS sequence"/>
</dbReference>
<keyword evidence="3" id="KW-0732">Signal</keyword>
<accession>A0A5A8C9Q9</accession>
<feature type="region of interest" description="Disordered" evidence="1">
    <location>
        <begin position="849"/>
        <end position="889"/>
    </location>
</feature>
<dbReference type="AlphaFoldDB" id="A0A5A8C9Q9"/>
<dbReference type="Proteomes" id="UP000322899">
    <property type="component" value="Unassembled WGS sequence"/>
</dbReference>
<feature type="chain" id="PRO_5036365906" evidence="3">
    <location>
        <begin position="21"/>
        <end position="889"/>
    </location>
</feature>
<keyword evidence="2" id="KW-1133">Transmembrane helix</keyword>
<evidence type="ECO:0000313" key="7">
    <source>
        <dbReference type="Proteomes" id="UP000323011"/>
    </source>
</evidence>
<evidence type="ECO:0000313" key="5">
    <source>
        <dbReference type="EMBL" id="KAA0175051.1"/>
    </source>
</evidence>
<dbReference type="EMBL" id="VLTO01000016">
    <property type="protein sequence ID" value="KAA0175051.1"/>
    <property type="molecule type" value="Genomic_DNA"/>
</dbReference>
<name>A0A5A8C9Q9_CAFRO</name>
<keyword evidence="2" id="KW-0472">Membrane</keyword>
<feature type="compositionally biased region" description="Low complexity" evidence="1">
    <location>
        <begin position="854"/>
        <end position="872"/>
    </location>
</feature>
<evidence type="ECO:0000256" key="1">
    <source>
        <dbReference type="SAM" id="MobiDB-lite"/>
    </source>
</evidence>
<organism evidence="4 7">
    <name type="scientific">Cafeteria roenbergensis</name>
    <name type="common">Marine flagellate</name>
    <dbReference type="NCBI Taxonomy" id="33653"/>
    <lineage>
        <taxon>Eukaryota</taxon>
        <taxon>Sar</taxon>
        <taxon>Stramenopiles</taxon>
        <taxon>Bigyra</taxon>
        <taxon>Opalozoa</taxon>
        <taxon>Bicosoecida</taxon>
        <taxon>Cafeteriaceae</taxon>
        <taxon>Cafeteria</taxon>
    </lineage>
</organism>
<keyword evidence="2" id="KW-0812">Transmembrane</keyword>
<evidence type="ECO:0000313" key="6">
    <source>
        <dbReference type="Proteomes" id="UP000322899"/>
    </source>
</evidence>
<feature type="transmembrane region" description="Helical" evidence="2">
    <location>
        <begin position="776"/>
        <end position="796"/>
    </location>
</feature>
<keyword evidence="7" id="KW-1185">Reference proteome</keyword>
<evidence type="ECO:0000256" key="3">
    <source>
        <dbReference type="SAM" id="SignalP"/>
    </source>
</evidence>
<feature type="signal peptide" evidence="3">
    <location>
        <begin position="1"/>
        <end position="20"/>
    </location>
</feature>
<protein>
    <submittedName>
        <fullName evidence="4">Uncharacterized protein</fullName>
    </submittedName>
</protein>
<proteinExistence type="predicted"/>
<evidence type="ECO:0000256" key="2">
    <source>
        <dbReference type="SAM" id="Phobius"/>
    </source>
</evidence>
<comment type="caution">
    <text evidence="4">The sequence shown here is derived from an EMBL/GenBank/DDBJ whole genome shotgun (WGS) entry which is preliminary data.</text>
</comment>